<dbReference type="CDD" id="cd16495">
    <property type="entry name" value="RING_CH-C4HC3_MARCH"/>
    <property type="match status" value="1"/>
</dbReference>
<keyword evidence="9 11" id="KW-0472">Membrane</keyword>
<dbReference type="InterPro" id="IPR013083">
    <property type="entry name" value="Znf_RING/FYVE/PHD"/>
</dbReference>
<dbReference type="Gene3D" id="3.30.40.10">
    <property type="entry name" value="Zinc/RING finger domain, C3HC4 (zinc finger)"/>
    <property type="match status" value="1"/>
</dbReference>
<dbReference type="PANTHER" id="PTHR46065:SF3">
    <property type="entry name" value="FI20425P1"/>
    <property type="match status" value="1"/>
</dbReference>
<keyword evidence="2" id="KW-0808">Transferase</keyword>
<protein>
    <recommendedName>
        <fullName evidence="12">RING-CH-type domain-containing protein</fullName>
    </recommendedName>
</protein>
<proteinExistence type="predicted"/>
<evidence type="ECO:0000256" key="5">
    <source>
        <dbReference type="ARBA" id="ARBA00022771"/>
    </source>
</evidence>
<dbReference type="OMA" id="GYQYNLE"/>
<reference evidence="13 14" key="1">
    <citation type="journal article" date="2007" name="Proc. Natl. Acad. Sci. U.S.A.">
        <title>The tiny eukaryote Ostreococcus provides genomic insights into the paradox of plankton speciation.</title>
        <authorList>
            <person name="Palenik B."/>
            <person name="Grimwood J."/>
            <person name="Aerts A."/>
            <person name="Rouze P."/>
            <person name="Salamov A."/>
            <person name="Putnam N."/>
            <person name="Dupont C."/>
            <person name="Jorgensen R."/>
            <person name="Derelle E."/>
            <person name="Rombauts S."/>
            <person name="Zhou K."/>
            <person name="Otillar R."/>
            <person name="Merchant S.S."/>
            <person name="Podell S."/>
            <person name="Gaasterland T."/>
            <person name="Napoli C."/>
            <person name="Gendler K."/>
            <person name="Manuell A."/>
            <person name="Tai V."/>
            <person name="Vallon O."/>
            <person name="Piganeau G."/>
            <person name="Jancek S."/>
            <person name="Heijde M."/>
            <person name="Jabbari K."/>
            <person name="Bowler C."/>
            <person name="Lohr M."/>
            <person name="Robbens S."/>
            <person name="Werner G."/>
            <person name="Dubchak I."/>
            <person name="Pazour G.J."/>
            <person name="Ren Q."/>
            <person name="Paulsen I."/>
            <person name="Delwiche C."/>
            <person name="Schmutz J."/>
            <person name="Rokhsar D."/>
            <person name="Van de Peer Y."/>
            <person name="Moreau H."/>
            <person name="Grigoriev I.V."/>
        </authorList>
    </citation>
    <scope>NUCLEOTIDE SEQUENCE [LARGE SCALE GENOMIC DNA]</scope>
    <source>
        <strain evidence="13 14">CCE9901</strain>
    </source>
</reference>
<feature type="non-terminal residue" evidence="13">
    <location>
        <position position="1"/>
    </location>
</feature>
<keyword evidence="5" id="KW-0863">Zinc-finger</keyword>
<evidence type="ECO:0000256" key="4">
    <source>
        <dbReference type="ARBA" id="ARBA00022723"/>
    </source>
</evidence>
<evidence type="ECO:0000256" key="1">
    <source>
        <dbReference type="ARBA" id="ARBA00004141"/>
    </source>
</evidence>
<evidence type="ECO:0000256" key="6">
    <source>
        <dbReference type="ARBA" id="ARBA00022786"/>
    </source>
</evidence>
<comment type="subcellular location">
    <subcellularLocation>
        <location evidence="1">Membrane</location>
        <topology evidence="1">Multi-pass membrane protein</topology>
    </subcellularLocation>
</comment>
<dbReference type="GeneID" id="4999681"/>
<accession>A4RRC9</accession>
<evidence type="ECO:0000256" key="10">
    <source>
        <dbReference type="SAM" id="MobiDB-lite"/>
    </source>
</evidence>
<dbReference type="GO" id="GO:0008270">
    <property type="term" value="F:zinc ion binding"/>
    <property type="evidence" value="ECO:0007669"/>
    <property type="project" value="UniProtKB-KW"/>
</dbReference>
<dbReference type="RefSeq" id="XP_001415878.1">
    <property type="nucleotide sequence ID" value="XM_001415841.1"/>
</dbReference>
<dbReference type="PROSITE" id="PS51292">
    <property type="entry name" value="ZF_RING_CH"/>
    <property type="match status" value="1"/>
</dbReference>
<dbReference type="SMART" id="SM00744">
    <property type="entry name" value="RINGv"/>
    <property type="match status" value="1"/>
</dbReference>
<dbReference type="AlphaFoldDB" id="A4RRC9"/>
<dbReference type="HOGENOM" id="CLU_077321_0_0_1"/>
<dbReference type="OrthoDB" id="264354at2759"/>
<dbReference type="Gramene" id="ABO94170">
    <property type="protein sequence ID" value="ABO94170"/>
    <property type="gene ID" value="OSTLU_92151"/>
</dbReference>
<sequence length="313" mass="36180">VEERRAREREDENVARASRAAREIRATTNDDDDDDDDDERLCRICFSGEDGGRLFSPCRCRGSMALVHVECLNEWRNLSRNPRSFYGCDQCGYQYNLERTRAARYLEREEPALVFAVVGVFLLTLFVAALCRAASHGAFLIMTRVRQFLQARNMLRSRPSIDRILAELTMKRVQTHRGVTLHASTCYVEVFFYRLVRWIPPWRDLRRADSWFHAPRIIAIHEYLDFFTGGYLMVGLLAFIVSMYNKIQVQGIRRVAEFVGPSFAFVFAANGLKGARLPLFAGSLYAYAKLHEYTKLKSRALLMRIGQRVLEVQ</sequence>
<name>A4RRC9_OSTLU</name>
<keyword evidence="4" id="KW-0479">Metal-binding</keyword>
<evidence type="ECO:0000256" key="9">
    <source>
        <dbReference type="ARBA" id="ARBA00023136"/>
    </source>
</evidence>
<feature type="region of interest" description="Disordered" evidence="10">
    <location>
        <begin position="1"/>
        <end position="36"/>
    </location>
</feature>
<dbReference type="EMBL" id="CP000581">
    <property type="protein sequence ID" value="ABO94170.1"/>
    <property type="molecule type" value="Genomic_DNA"/>
</dbReference>
<dbReference type="SUPFAM" id="SSF57850">
    <property type="entry name" value="RING/U-box"/>
    <property type="match status" value="1"/>
</dbReference>
<keyword evidence="3 11" id="KW-0812">Transmembrane</keyword>
<feature type="domain" description="RING-CH-type" evidence="12">
    <location>
        <begin position="34"/>
        <end position="98"/>
    </location>
</feature>
<dbReference type="Pfam" id="PF12906">
    <property type="entry name" value="RINGv"/>
    <property type="match status" value="1"/>
</dbReference>
<evidence type="ECO:0000256" key="8">
    <source>
        <dbReference type="ARBA" id="ARBA00022989"/>
    </source>
</evidence>
<feature type="transmembrane region" description="Helical" evidence="11">
    <location>
        <begin position="226"/>
        <end position="244"/>
    </location>
</feature>
<gene>
    <name evidence="13" type="ORF">OSTLU_92151</name>
</gene>
<evidence type="ECO:0000256" key="2">
    <source>
        <dbReference type="ARBA" id="ARBA00022679"/>
    </source>
</evidence>
<evidence type="ECO:0000256" key="7">
    <source>
        <dbReference type="ARBA" id="ARBA00022833"/>
    </source>
</evidence>
<organism evidence="13 14">
    <name type="scientific">Ostreococcus lucimarinus (strain CCE9901)</name>
    <dbReference type="NCBI Taxonomy" id="436017"/>
    <lineage>
        <taxon>Eukaryota</taxon>
        <taxon>Viridiplantae</taxon>
        <taxon>Chlorophyta</taxon>
        <taxon>Mamiellophyceae</taxon>
        <taxon>Mamiellales</taxon>
        <taxon>Bathycoccaceae</taxon>
        <taxon>Ostreococcus</taxon>
    </lineage>
</organism>
<feature type="compositionally biased region" description="Basic and acidic residues" evidence="10">
    <location>
        <begin position="1"/>
        <end position="25"/>
    </location>
</feature>
<dbReference type="Proteomes" id="UP000001568">
    <property type="component" value="Chromosome 1"/>
</dbReference>
<keyword evidence="7" id="KW-0862">Zinc</keyword>
<evidence type="ECO:0000259" key="12">
    <source>
        <dbReference type="PROSITE" id="PS51292"/>
    </source>
</evidence>
<keyword evidence="14" id="KW-1185">Reference proteome</keyword>
<dbReference type="InterPro" id="IPR011016">
    <property type="entry name" value="Znf_RING-CH"/>
</dbReference>
<dbReference type="eggNOG" id="KOG1609">
    <property type="taxonomic scope" value="Eukaryota"/>
</dbReference>
<evidence type="ECO:0000256" key="3">
    <source>
        <dbReference type="ARBA" id="ARBA00022692"/>
    </source>
</evidence>
<keyword evidence="8 11" id="KW-1133">Transmembrane helix</keyword>
<dbReference type="KEGG" id="olu:OSTLU_92151"/>
<evidence type="ECO:0000313" key="13">
    <source>
        <dbReference type="EMBL" id="ABO94170.1"/>
    </source>
</evidence>
<evidence type="ECO:0000256" key="11">
    <source>
        <dbReference type="SAM" id="Phobius"/>
    </source>
</evidence>
<keyword evidence="6" id="KW-0833">Ubl conjugation pathway</keyword>
<evidence type="ECO:0000313" key="14">
    <source>
        <dbReference type="Proteomes" id="UP000001568"/>
    </source>
</evidence>
<dbReference type="PANTHER" id="PTHR46065">
    <property type="entry name" value="E3 UBIQUITIN-PROTEIN LIGASE MARCH 2/3 FAMILY MEMBER"/>
    <property type="match status" value="1"/>
</dbReference>
<feature type="transmembrane region" description="Helical" evidence="11">
    <location>
        <begin position="112"/>
        <end position="135"/>
    </location>
</feature>
<dbReference type="GO" id="GO:0016740">
    <property type="term" value="F:transferase activity"/>
    <property type="evidence" value="ECO:0007669"/>
    <property type="project" value="UniProtKB-KW"/>
</dbReference>
<dbReference type="GO" id="GO:0016020">
    <property type="term" value="C:membrane"/>
    <property type="evidence" value="ECO:0007669"/>
    <property type="project" value="UniProtKB-SubCell"/>
</dbReference>